<dbReference type="GO" id="GO:0015768">
    <property type="term" value="P:maltose transport"/>
    <property type="evidence" value="ECO:0007669"/>
    <property type="project" value="TreeGrafter"/>
</dbReference>
<dbReference type="EMBL" id="JACJIH010000001">
    <property type="protein sequence ID" value="MBA8920522.1"/>
    <property type="molecule type" value="Genomic_DNA"/>
</dbReference>
<reference evidence="5 7" key="3">
    <citation type="submission" date="2020-08" db="EMBL/GenBank/DDBJ databases">
        <title>Sequencing the genomes of 1000 actinobacteria strains.</title>
        <authorList>
            <person name="Klenk H.-P."/>
        </authorList>
    </citation>
    <scope>NUCLEOTIDE SEQUENCE [LARGE SCALE GENOMIC DNA]</scope>
    <source>
        <strain evidence="5 7">DSM 19081</strain>
    </source>
</reference>
<evidence type="ECO:0000313" key="6">
    <source>
        <dbReference type="Proteomes" id="UP000054023"/>
    </source>
</evidence>
<protein>
    <submittedName>
        <fullName evidence="4">ABC transporter substrate-binding protein</fullName>
    </submittedName>
    <submittedName>
        <fullName evidence="5">Multiple sugar transport system substrate-binding protein</fullName>
    </submittedName>
</protein>
<keyword evidence="5" id="KW-0762">Sugar transport</keyword>
<reference evidence="4" key="1">
    <citation type="submission" date="2015-12" db="EMBL/GenBank/DDBJ databases">
        <authorList>
            <person name="Shamseldin A."/>
            <person name="Moawad H."/>
            <person name="Abd El-Rahim W.M."/>
            <person name="Sadowsky M.J."/>
        </authorList>
    </citation>
    <scope>NUCLEOTIDE SEQUENCE [LARGE SCALE GENOMIC DNA]</scope>
    <source>
        <strain evidence="4">CD08_7</strain>
    </source>
</reference>
<evidence type="ECO:0000313" key="5">
    <source>
        <dbReference type="EMBL" id="MBA8920522.1"/>
    </source>
</evidence>
<evidence type="ECO:0000256" key="2">
    <source>
        <dbReference type="ARBA" id="ARBA00022448"/>
    </source>
</evidence>
<dbReference type="EMBL" id="LQBM01000004">
    <property type="protein sequence ID" value="KUG57752.1"/>
    <property type="molecule type" value="Genomic_DNA"/>
</dbReference>
<dbReference type="GO" id="GO:0042956">
    <property type="term" value="P:maltodextrin transmembrane transport"/>
    <property type="evidence" value="ECO:0007669"/>
    <property type="project" value="TreeGrafter"/>
</dbReference>
<dbReference type="SUPFAM" id="SSF53850">
    <property type="entry name" value="Periplasmic binding protein-like II"/>
    <property type="match status" value="1"/>
</dbReference>
<dbReference type="Gene3D" id="3.40.190.10">
    <property type="entry name" value="Periplasmic binding protein-like II"/>
    <property type="match status" value="2"/>
</dbReference>
<keyword evidence="2" id="KW-0813">Transport</keyword>
<organism evidence="4 6">
    <name type="scientific">Nesterenkonia jeotgali</name>
    <dbReference type="NCBI Taxonomy" id="317018"/>
    <lineage>
        <taxon>Bacteria</taxon>
        <taxon>Bacillati</taxon>
        <taxon>Actinomycetota</taxon>
        <taxon>Actinomycetes</taxon>
        <taxon>Micrococcales</taxon>
        <taxon>Micrococcaceae</taxon>
        <taxon>Nesterenkonia</taxon>
    </lineage>
</organism>
<sequence length="436" mass="46680">MGESQGSPRRGRKVRAAGTALAAAILLSGCSDSEDVPVLTWYINPDDGGQATLAQLCTEEAEGAYEIRTSLLPADAPSQREQLARRLAANDSSLDIMSLDPPFIPELAEPGFLAPVPDDVAERTTEDTLEGALAGAMWNDELVTVPFWANTQLLWYRESVVEEAGLDMDEPVTWDQVIETAMEQDKLLGVQGTRAESMTVWVNALVESQGESILANPEAPAVDLQTNLDTEVGSRAAEVISLIGSEGLAGPGVASMDENQSMLLFQGDSGSFMVNWPFVWAATNAAAEEGVVDEGLVDDIGWAQYPRVVEDTASAPPLGGINLGVGADSENQELAFEAIECIVAPENQTEYFITNGNPPSSEAAYEDPALEDDFPMADAIREALENAAPRPQTPFYNEISTAIQQEFTPISGVSAEQTPAQTDAFIVEVLRGERLL</sequence>
<reference evidence="6" key="2">
    <citation type="submission" date="2015-12" db="EMBL/GenBank/DDBJ databases">
        <authorList>
            <person name="Nair G.R."/>
            <person name="Kaur G."/>
            <person name="Mayilraj S."/>
        </authorList>
    </citation>
    <scope>NUCLEOTIDE SEQUENCE [LARGE SCALE GENOMIC DNA]</scope>
    <source>
        <strain evidence="6">CD08_7</strain>
    </source>
</reference>
<keyword evidence="3" id="KW-0732">Signal</keyword>
<dbReference type="PANTHER" id="PTHR30061">
    <property type="entry name" value="MALTOSE-BINDING PERIPLASMIC PROTEIN"/>
    <property type="match status" value="1"/>
</dbReference>
<name>A0A0W8ICW4_9MICC</name>
<dbReference type="Proteomes" id="UP000054023">
    <property type="component" value="Unassembled WGS sequence"/>
</dbReference>
<dbReference type="AlphaFoldDB" id="A0A0W8ICW4"/>
<evidence type="ECO:0000313" key="4">
    <source>
        <dbReference type="EMBL" id="KUG57752.1"/>
    </source>
</evidence>
<proteinExistence type="inferred from homology"/>
<gene>
    <name evidence="4" type="ORF">AVL63_04305</name>
    <name evidence="5" type="ORF">HNR24_000455</name>
</gene>
<keyword evidence="6" id="KW-1185">Reference proteome</keyword>
<accession>A0A0W8ICW4</accession>
<evidence type="ECO:0000313" key="7">
    <source>
        <dbReference type="Proteomes" id="UP000546252"/>
    </source>
</evidence>
<dbReference type="Proteomes" id="UP000546252">
    <property type="component" value="Unassembled WGS sequence"/>
</dbReference>
<comment type="similarity">
    <text evidence="1">Belongs to the bacterial solute-binding protein 1 family.</text>
</comment>
<dbReference type="STRING" id="317018.AVL63_04305"/>
<evidence type="ECO:0000256" key="3">
    <source>
        <dbReference type="ARBA" id="ARBA00022729"/>
    </source>
</evidence>
<dbReference type="RefSeq" id="WP_058888986.1">
    <property type="nucleotide sequence ID" value="NZ_BAAAKT010000002.1"/>
</dbReference>
<dbReference type="InterPro" id="IPR006059">
    <property type="entry name" value="SBP"/>
</dbReference>
<evidence type="ECO:0000256" key="1">
    <source>
        <dbReference type="ARBA" id="ARBA00008520"/>
    </source>
</evidence>
<dbReference type="GO" id="GO:0055052">
    <property type="term" value="C:ATP-binding cassette (ABC) transporter complex, substrate-binding subunit-containing"/>
    <property type="evidence" value="ECO:0007669"/>
    <property type="project" value="TreeGrafter"/>
</dbReference>
<dbReference type="GO" id="GO:1901982">
    <property type="term" value="F:maltose binding"/>
    <property type="evidence" value="ECO:0007669"/>
    <property type="project" value="TreeGrafter"/>
</dbReference>
<dbReference type="PANTHER" id="PTHR30061:SF50">
    <property type="entry name" value="MALTOSE_MALTODEXTRIN-BINDING PERIPLASMIC PROTEIN"/>
    <property type="match status" value="1"/>
</dbReference>
<dbReference type="Pfam" id="PF01547">
    <property type="entry name" value="SBP_bac_1"/>
    <property type="match status" value="1"/>
</dbReference>
<comment type="caution">
    <text evidence="4">The sequence shown here is derived from an EMBL/GenBank/DDBJ whole genome shotgun (WGS) entry which is preliminary data.</text>
</comment>
<dbReference type="OrthoDB" id="9770625at2"/>